<dbReference type="GO" id="GO:0016787">
    <property type="term" value="F:hydrolase activity"/>
    <property type="evidence" value="ECO:0007669"/>
    <property type="project" value="UniProtKB-KW"/>
</dbReference>
<name>A0A0W8FK18_9ZZZZ</name>
<dbReference type="GO" id="GO:0031125">
    <property type="term" value="P:rRNA 3'-end processing"/>
    <property type="evidence" value="ECO:0007669"/>
    <property type="project" value="TreeGrafter"/>
</dbReference>
<dbReference type="CDD" id="cd00077">
    <property type="entry name" value="HDc"/>
    <property type="match status" value="1"/>
</dbReference>
<protein>
    <submittedName>
        <fullName evidence="3">Mptb, dihydroneopterin 2, 3-cyclic phosphate phosphodiesterase</fullName>
    </submittedName>
</protein>
<sequence>MVEKSLYIRDICEGATIDSPFVLDSAELRDRRGGKYIMVTLSDCTGRLTCKVWGTQGSSPDEIEELYRMLRQGEVYRIRGFAKVFNGNCEINVNDGISHMAAPVPLSDVNVSDYVYAPVDRREIAARLQDAIASITDGGLQALVRAAFADTEGFYEVPAAKRKHHDYAGGLAEHTLETARIAVAIARSVARAGMNRDLLLAGGLLHDIGKAFCFERRGISFAARPEYDLIGHTTLGMNHLSRYRTSIDPAAFCHLLHIVQSHHGPYGEVLPQTPEAWAVHFADNASARIREVSDDIEQLAPGEGTWRGSRSGDPVYRFP</sequence>
<dbReference type="GO" id="GO:0003676">
    <property type="term" value="F:nucleic acid binding"/>
    <property type="evidence" value="ECO:0007669"/>
    <property type="project" value="InterPro"/>
</dbReference>
<dbReference type="AlphaFoldDB" id="A0A0W8FK18"/>
<dbReference type="EMBL" id="LNQE01001163">
    <property type="protein sequence ID" value="KUG20627.1"/>
    <property type="molecule type" value="Genomic_DNA"/>
</dbReference>
<dbReference type="Gene3D" id="2.40.50.140">
    <property type="entry name" value="Nucleic acid-binding proteins"/>
    <property type="match status" value="1"/>
</dbReference>
<keyword evidence="1" id="KW-0378">Hydrolase</keyword>
<dbReference type="SMART" id="SM00471">
    <property type="entry name" value="HDc"/>
    <property type="match status" value="1"/>
</dbReference>
<dbReference type="Pfam" id="PF01966">
    <property type="entry name" value="HD"/>
    <property type="match status" value="1"/>
</dbReference>
<dbReference type="InterPro" id="IPR004365">
    <property type="entry name" value="NA-bd_OB_tRNA"/>
</dbReference>
<dbReference type="PROSITE" id="PS51831">
    <property type="entry name" value="HD"/>
    <property type="match status" value="1"/>
</dbReference>
<comment type="caution">
    <text evidence="3">The sequence shown here is derived from an EMBL/GenBank/DDBJ whole genome shotgun (WGS) entry which is preliminary data.</text>
</comment>
<dbReference type="Gene3D" id="1.10.3210.10">
    <property type="entry name" value="Hypothetical protein af1432"/>
    <property type="match status" value="1"/>
</dbReference>
<dbReference type="PANTHER" id="PTHR37294:SF1">
    <property type="entry name" value="3'-5' EXORIBONUCLEASE YHAM"/>
    <property type="match status" value="1"/>
</dbReference>
<dbReference type="PANTHER" id="PTHR37294">
    <property type="entry name" value="3'-5' EXORIBONUCLEASE YHAM"/>
    <property type="match status" value="1"/>
</dbReference>
<organism evidence="3">
    <name type="scientific">hydrocarbon metagenome</name>
    <dbReference type="NCBI Taxonomy" id="938273"/>
    <lineage>
        <taxon>unclassified sequences</taxon>
        <taxon>metagenomes</taxon>
        <taxon>ecological metagenomes</taxon>
    </lineage>
</organism>
<dbReference type="InterPro" id="IPR050798">
    <property type="entry name" value="YhaM_exoribonuc/phosphodiest"/>
</dbReference>
<dbReference type="SUPFAM" id="SSF109604">
    <property type="entry name" value="HD-domain/PDEase-like"/>
    <property type="match status" value="1"/>
</dbReference>
<dbReference type="SUPFAM" id="SSF50249">
    <property type="entry name" value="Nucleic acid-binding proteins"/>
    <property type="match status" value="1"/>
</dbReference>
<dbReference type="InterPro" id="IPR003607">
    <property type="entry name" value="HD/PDEase_dom"/>
</dbReference>
<reference evidence="3" key="1">
    <citation type="journal article" date="2015" name="Proc. Natl. Acad. Sci. U.S.A.">
        <title>Networks of energetic and metabolic interactions define dynamics in microbial communities.</title>
        <authorList>
            <person name="Embree M."/>
            <person name="Liu J.K."/>
            <person name="Al-Bassam M.M."/>
            <person name="Zengler K."/>
        </authorList>
    </citation>
    <scope>NUCLEOTIDE SEQUENCE</scope>
</reference>
<gene>
    <name evidence="3" type="ORF">ASZ90_009632</name>
</gene>
<dbReference type="NCBIfam" id="TIGR00277">
    <property type="entry name" value="HDIG"/>
    <property type="match status" value="1"/>
</dbReference>
<dbReference type="InterPro" id="IPR006674">
    <property type="entry name" value="HD_domain"/>
</dbReference>
<dbReference type="InterPro" id="IPR012340">
    <property type="entry name" value="NA-bd_OB-fold"/>
</dbReference>
<evidence type="ECO:0000313" key="3">
    <source>
        <dbReference type="EMBL" id="KUG20627.1"/>
    </source>
</evidence>
<proteinExistence type="predicted"/>
<accession>A0A0W8FK18</accession>
<feature type="domain" description="HD" evidence="2">
    <location>
        <begin position="171"/>
        <end position="288"/>
    </location>
</feature>
<dbReference type="Pfam" id="PF01336">
    <property type="entry name" value="tRNA_anti-codon"/>
    <property type="match status" value="1"/>
</dbReference>
<dbReference type="InterPro" id="IPR006675">
    <property type="entry name" value="HDIG_dom"/>
</dbReference>
<evidence type="ECO:0000256" key="1">
    <source>
        <dbReference type="ARBA" id="ARBA00022801"/>
    </source>
</evidence>
<evidence type="ECO:0000259" key="2">
    <source>
        <dbReference type="PROSITE" id="PS51831"/>
    </source>
</evidence>